<accession>A0ABS3LSM3</accession>
<proteinExistence type="predicted"/>
<comment type="caution">
    <text evidence="2">The sequence shown here is derived from an EMBL/GenBank/DDBJ whole genome shotgun (WGS) entry which is preliminary data.</text>
</comment>
<dbReference type="Proteomes" id="UP000664771">
    <property type="component" value="Unassembled WGS sequence"/>
</dbReference>
<evidence type="ECO:0000256" key="1">
    <source>
        <dbReference type="SAM" id="MobiDB-lite"/>
    </source>
</evidence>
<dbReference type="RefSeq" id="WP_207879469.1">
    <property type="nucleotide sequence ID" value="NZ_JAFVMF010000003.1"/>
</dbReference>
<evidence type="ECO:0000313" key="2">
    <source>
        <dbReference type="EMBL" id="MBO1358901.1"/>
    </source>
</evidence>
<protein>
    <submittedName>
        <fullName evidence="2">Uncharacterized protein</fullName>
    </submittedName>
</protein>
<evidence type="ECO:0000313" key="3">
    <source>
        <dbReference type="Proteomes" id="UP000664771"/>
    </source>
</evidence>
<name>A0ABS3LSM3_9PROT</name>
<feature type="region of interest" description="Disordered" evidence="1">
    <location>
        <begin position="1"/>
        <end position="22"/>
    </location>
</feature>
<sequence length="220" mass="23603">MTRSPARKTQQPALDGMISDDAVAIPAKPRGIIRRDRTRHGTQDAQFDLFPAAAASDVSANVAAEATSTPDTENTTTKAPPIAQPSGPAPLPPSLSQSRNRESVRFLPAPVSLRQFAASAQPDAADVWLYVCCDDETEARALVEDGLSPDRDAPPALREAGAALAWLAERQENAETGAMDAPALLRLRRAVMERAIEIDPDGSRTEGLRVWLLTGDRDDD</sequence>
<dbReference type="EMBL" id="JAFVMF010000003">
    <property type="protein sequence ID" value="MBO1358901.1"/>
    <property type="molecule type" value="Genomic_DNA"/>
</dbReference>
<feature type="region of interest" description="Disordered" evidence="1">
    <location>
        <begin position="58"/>
        <end position="102"/>
    </location>
</feature>
<keyword evidence="3" id="KW-1185">Reference proteome</keyword>
<organism evidence="2 3">
    <name type="scientific">Acetobacter sacchari</name>
    <dbReference type="NCBI Taxonomy" id="2661687"/>
    <lineage>
        <taxon>Bacteria</taxon>
        <taxon>Pseudomonadati</taxon>
        <taxon>Pseudomonadota</taxon>
        <taxon>Alphaproteobacteria</taxon>
        <taxon>Acetobacterales</taxon>
        <taxon>Acetobacteraceae</taxon>
        <taxon>Acetobacter</taxon>
    </lineage>
</organism>
<feature type="compositionally biased region" description="Polar residues" evidence="1">
    <location>
        <begin position="67"/>
        <end position="78"/>
    </location>
</feature>
<gene>
    <name evidence="2" type="ORF">J2D73_03680</name>
</gene>
<reference evidence="2 3" key="1">
    <citation type="submission" date="2021-03" db="EMBL/GenBank/DDBJ databases">
        <title>The complete genome sequence of Acetobacter sacchari TBRC 11175.</title>
        <authorList>
            <person name="Charoenyingcharoen P."/>
            <person name="Yukphan P."/>
        </authorList>
    </citation>
    <scope>NUCLEOTIDE SEQUENCE [LARGE SCALE GENOMIC DNA]</scope>
    <source>
        <strain evidence="2 3">TBRC 11175</strain>
    </source>
</reference>
<feature type="compositionally biased region" description="Polar residues" evidence="1">
    <location>
        <begin position="1"/>
        <end position="12"/>
    </location>
</feature>